<feature type="transmembrane region" description="Helical" evidence="1">
    <location>
        <begin position="84"/>
        <end position="107"/>
    </location>
</feature>
<dbReference type="STRING" id="231916.A0A409W5A8"/>
<name>A0A409W5A8_9AGAR</name>
<gene>
    <name evidence="2" type="ORF">CVT26_010613</name>
</gene>
<evidence type="ECO:0000313" key="2">
    <source>
        <dbReference type="EMBL" id="PPQ73655.1"/>
    </source>
</evidence>
<keyword evidence="1" id="KW-0472">Membrane</keyword>
<evidence type="ECO:0000256" key="1">
    <source>
        <dbReference type="SAM" id="Phobius"/>
    </source>
</evidence>
<feature type="transmembrane region" description="Helical" evidence="1">
    <location>
        <begin position="210"/>
        <end position="228"/>
    </location>
</feature>
<evidence type="ECO:0008006" key="4">
    <source>
        <dbReference type="Google" id="ProtNLM"/>
    </source>
</evidence>
<dbReference type="Proteomes" id="UP000284706">
    <property type="component" value="Unassembled WGS sequence"/>
</dbReference>
<feature type="transmembrane region" description="Helical" evidence="1">
    <location>
        <begin position="49"/>
        <end position="72"/>
    </location>
</feature>
<dbReference type="OrthoDB" id="5389493at2759"/>
<dbReference type="EMBL" id="NHYE01005392">
    <property type="protein sequence ID" value="PPQ73655.1"/>
    <property type="molecule type" value="Genomic_DNA"/>
</dbReference>
<feature type="transmembrane region" description="Helical" evidence="1">
    <location>
        <begin position="248"/>
        <end position="266"/>
    </location>
</feature>
<feature type="transmembrane region" description="Helical" evidence="1">
    <location>
        <begin position="132"/>
        <end position="151"/>
    </location>
</feature>
<dbReference type="PANTHER" id="PTHR42109:SF2">
    <property type="entry name" value="INTEGRAL MEMBRANE PROTEIN"/>
    <property type="match status" value="1"/>
</dbReference>
<keyword evidence="1" id="KW-1133">Transmembrane helix</keyword>
<reference evidence="2 3" key="1">
    <citation type="journal article" date="2018" name="Evol. Lett.">
        <title>Horizontal gene cluster transfer increased hallucinogenic mushroom diversity.</title>
        <authorList>
            <person name="Reynolds H.T."/>
            <person name="Vijayakumar V."/>
            <person name="Gluck-Thaler E."/>
            <person name="Korotkin H.B."/>
            <person name="Matheny P.B."/>
            <person name="Slot J.C."/>
        </authorList>
    </citation>
    <scope>NUCLEOTIDE SEQUENCE [LARGE SCALE GENOMIC DNA]</scope>
    <source>
        <strain evidence="2 3">SRW20</strain>
    </source>
</reference>
<dbReference type="PANTHER" id="PTHR42109">
    <property type="entry name" value="UNPLACED GENOMIC SCAFFOLD UM_SCAF_CONTIG_1.265, WHOLE GENOME SHOTGUN SEQUENCE"/>
    <property type="match status" value="1"/>
</dbReference>
<keyword evidence="1" id="KW-0812">Transmembrane</keyword>
<evidence type="ECO:0000313" key="3">
    <source>
        <dbReference type="Proteomes" id="UP000284706"/>
    </source>
</evidence>
<dbReference type="AlphaFoldDB" id="A0A409W5A8"/>
<dbReference type="InParanoid" id="A0A409W5A8"/>
<sequence>MNAPLGSPPSDFNYAKFYGIHSVAGAVVFAVLYAPLFGWFVFQSSRNPTYVHVILALFCAIRIAAFAIRAALAASSSAGQNLGLLIAEQVLFGVGYFGLLYSAYTLVLDRDLLTGRPPPSHPVLRFTRNRRLFRVLLMVAVALGIASSSMTDATHTAANDNTIKSLHEARTIIFLVLTALQALQTLRLVKDEQLGGASDAEENEKRHKKFGDKHAMLILLVISLLLLVREIFTTVTVNNASKQNNEHLWYPLYALPEFLAVAFYTAPGLVPPRSELPTSDS</sequence>
<accession>A0A409W5A8</accession>
<protein>
    <recommendedName>
        <fullName evidence="4">THH1/TOM1/TOM3 domain-containing protein</fullName>
    </recommendedName>
</protein>
<proteinExistence type="predicted"/>
<organism evidence="2 3">
    <name type="scientific">Gymnopilus dilepis</name>
    <dbReference type="NCBI Taxonomy" id="231916"/>
    <lineage>
        <taxon>Eukaryota</taxon>
        <taxon>Fungi</taxon>
        <taxon>Dikarya</taxon>
        <taxon>Basidiomycota</taxon>
        <taxon>Agaricomycotina</taxon>
        <taxon>Agaricomycetes</taxon>
        <taxon>Agaricomycetidae</taxon>
        <taxon>Agaricales</taxon>
        <taxon>Agaricineae</taxon>
        <taxon>Hymenogastraceae</taxon>
        <taxon>Gymnopilus</taxon>
    </lineage>
</organism>
<comment type="caution">
    <text evidence="2">The sequence shown here is derived from an EMBL/GenBank/DDBJ whole genome shotgun (WGS) entry which is preliminary data.</text>
</comment>
<keyword evidence="3" id="KW-1185">Reference proteome</keyword>
<feature type="transmembrane region" description="Helical" evidence="1">
    <location>
        <begin position="20"/>
        <end position="42"/>
    </location>
</feature>